<keyword evidence="1" id="KW-0812">Transmembrane</keyword>
<dbReference type="RefSeq" id="WP_150445567.1">
    <property type="nucleotide sequence ID" value="NZ_VYQE01000003.1"/>
</dbReference>
<organism evidence="2 3">
    <name type="scientific">Histidinibacterium aquaticum</name>
    <dbReference type="NCBI Taxonomy" id="2613962"/>
    <lineage>
        <taxon>Bacteria</taxon>
        <taxon>Pseudomonadati</taxon>
        <taxon>Pseudomonadota</taxon>
        <taxon>Alphaproteobacteria</taxon>
        <taxon>Rhodobacterales</taxon>
        <taxon>Paracoccaceae</taxon>
        <taxon>Histidinibacterium</taxon>
    </lineage>
</organism>
<proteinExistence type="predicted"/>
<keyword evidence="3" id="KW-1185">Reference proteome</keyword>
<evidence type="ECO:0000256" key="1">
    <source>
        <dbReference type="SAM" id="Phobius"/>
    </source>
</evidence>
<evidence type="ECO:0008006" key="4">
    <source>
        <dbReference type="Google" id="ProtNLM"/>
    </source>
</evidence>
<sequence>MQSLPLVAAGLALLVLTSVDFALTTLGATARPRLSGAAARTTFALLDLGSRVLPRGPLARLAGPAVMLSVAGAWIAGFIFGWALLYAGLGRTVTVEGNATPGFWDIWAHVGHLLSTLGGATTQPNGTLWNAMDVLIGVNGMAALTLTMSFLLSTTQAVNASRALARRVLLDGRPEDPLGYEAEIAQIVSQIQAAPFALYYSHPDPATRFPAALEQLAVAAEARDAATARRMAGLVAGLPGLPTDAETGDFSGCVRRWHGRYTLGRDPITSPL</sequence>
<comment type="caution">
    <text evidence="2">The sequence shown here is derived from an EMBL/GenBank/DDBJ whole genome shotgun (WGS) entry which is preliminary data.</text>
</comment>
<keyword evidence="1" id="KW-0472">Membrane</keyword>
<name>A0A5J5GKV1_9RHOB</name>
<evidence type="ECO:0000313" key="3">
    <source>
        <dbReference type="Proteomes" id="UP000326554"/>
    </source>
</evidence>
<dbReference type="AlphaFoldDB" id="A0A5J5GKV1"/>
<dbReference type="EMBL" id="VYQE01000003">
    <property type="protein sequence ID" value="KAA9008283.1"/>
    <property type="molecule type" value="Genomic_DNA"/>
</dbReference>
<dbReference type="Proteomes" id="UP000326554">
    <property type="component" value="Unassembled WGS sequence"/>
</dbReference>
<protein>
    <recommendedName>
        <fullName evidence="4">Two pore domain potassium channel family protein</fullName>
    </recommendedName>
</protein>
<gene>
    <name evidence="2" type="ORF">F3S47_12400</name>
</gene>
<reference evidence="2 3" key="1">
    <citation type="submission" date="2019-09" db="EMBL/GenBank/DDBJ databases">
        <authorList>
            <person name="Park J.-S."/>
            <person name="Choi H.-J."/>
        </authorList>
    </citation>
    <scope>NUCLEOTIDE SEQUENCE [LARGE SCALE GENOMIC DNA]</scope>
    <source>
        <strain evidence="2 3">176SS1-4</strain>
    </source>
</reference>
<feature type="transmembrane region" description="Helical" evidence="1">
    <location>
        <begin position="61"/>
        <end position="85"/>
    </location>
</feature>
<keyword evidence="1" id="KW-1133">Transmembrane helix</keyword>
<accession>A0A5J5GKV1</accession>
<evidence type="ECO:0000313" key="2">
    <source>
        <dbReference type="EMBL" id="KAA9008283.1"/>
    </source>
</evidence>